<dbReference type="EMBL" id="JAQMLV010000003">
    <property type="protein sequence ID" value="MDB8744083.1"/>
    <property type="molecule type" value="Genomic_DNA"/>
</dbReference>
<sequence>MTRRLSPETVIENYKNLTYKLLQDKFTFHSEMEKYLHFDHKAYGEFVDYYNNYIEPQLVTDMAFCKDWGGKYHGELLRLCGIIHCIKCVLNDVNPVENRVTLETFCNAIEIGEYFREQAIYAYSLGDVDLGTIKAERVLNVC</sequence>
<dbReference type="Pfam" id="PF13148">
    <property type="entry name" value="DUF3987"/>
    <property type="match status" value="1"/>
</dbReference>
<proteinExistence type="predicted"/>
<dbReference type="RefSeq" id="WP_243240654.1">
    <property type="nucleotide sequence ID" value="NZ_JADNGL010000001.1"/>
</dbReference>
<protein>
    <submittedName>
        <fullName evidence="1">DUF3987 domain-containing protein</fullName>
    </submittedName>
</protein>
<dbReference type="Proteomes" id="UP001211015">
    <property type="component" value="Unassembled WGS sequence"/>
</dbReference>
<organism evidence="1 2">
    <name type="scientific">Ruminococcus bicirculans</name>
    <name type="common">ex Wegman et al. 2014</name>
    <dbReference type="NCBI Taxonomy" id="1160721"/>
    <lineage>
        <taxon>Bacteria</taxon>
        <taxon>Bacillati</taxon>
        <taxon>Bacillota</taxon>
        <taxon>Clostridia</taxon>
        <taxon>Eubacteriales</taxon>
        <taxon>Oscillospiraceae</taxon>
        <taxon>Ruminococcus</taxon>
    </lineage>
</organism>
<reference evidence="1" key="1">
    <citation type="submission" date="2023-01" db="EMBL/GenBank/DDBJ databases">
        <title>Human gut microbiome strain richness.</title>
        <authorList>
            <person name="Chen-Liaw A."/>
        </authorList>
    </citation>
    <scope>NUCLEOTIDE SEQUENCE</scope>
    <source>
        <strain evidence="1">1001275st1_F4_1001275B_160808</strain>
    </source>
</reference>
<accession>A0AAW6E104</accession>
<evidence type="ECO:0000313" key="2">
    <source>
        <dbReference type="Proteomes" id="UP001211015"/>
    </source>
</evidence>
<dbReference type="AlphaFoldDB" id="A0AAW6E104"/>
<gene>
    <name evidence="1" type="ORF">PNU62_03530</name>
</gene>
<comment type="caution">
    <text evidence="1">The sequence shown here is derived from an EMBL/GenBank/DDBJ whole genome shotgun (WGS) entry which is preliminary data.</text>
</comment>
<dbReference type="InterPro" id="IPR025048">
    <property type="entry name" value="DUF3987"/>
</dbReference>
<name>A0AAW6E104_9FIRM</name>
<evidence type="ECO:0000313" key="1">
    <source>
        <dbReference type="EMBL" id="MDB8744083.1"/>
    </source>
</evidence>